<reference evidence="1 2" key="1">
    <citation type="journal article" date="2012" name="J. Bacteriol.">
        <title>Draft Genome Sequence of an Ammonia-Oxidizing Archaeon, "Candidatus Nitrosopumilus koreensis" AR1, from Marine Sediment.</title>
        <authorList>
            <person name="Park S.J."/>
            <person name="Kim J.G."/>
            <person name="Jung M.Y."/>
            <person name="Kim S.J."/>
            <person name="Cha I.T."/>
            <person name="Kwon K."/>
            <person name="Lee J.H."/>
            <person name="Rhee S.K."/>
        </authorList>
    </citation>
    <scope>NUCLEOTIDE SEQUENCE [LARGE SCALE GENOMIC DNA]</scope>
    <source>
        <strain evidence="1 2">AR1</strain>
    </source>
</reference>
<name>K0B6K5_9ARCH</name>
<accession>K0B6K5</accession>
<dbReference type="AlphaFoldDB" id="K0B6K5"/>
<organism evidence="1 2">
    <name type="scientific">Candidatus Nitrosopumilus koreensis AR1</name>
    <dbReference type="NCBI Taxonomy" id="1229908"/>
    <lineage>
        <taxon>Archaea</taxon>
        <taxon>Nitrososphaerota</taxon>
        <taxon>Nitrososphaeria</taxon>
        <taxon>Nitrosopumilales</taxon>
        <taxon>Nitrosopumilaceae</taxon>
        <taxon>Nitrosopumilus</taxon>
    </lineage>
</organism>
<dbReference type="KEGG" id="nkr:NKOR_06190"/>
<dbReference type="Proteomes" id="UP000006101">
    <property type="component" value="Chromosome"/>
</dbReference>
<evidence type="ECO:0000313" key="1">
    <source>
        <dbReference type="EMBL" id="AFS81119.1"/>
    </source>
</evidence>
<dbReference type="HOGENOM" id="CLU_1248238_0_0_2"/>
<dbReference type="InterPro" id="IPR008993">
    <property type="entry name" value="TIMP-like_OB-fold"/>
</dbReference>
<protein>
    <submittedName>
        <fullName evidence="1">Uncharacterized protein</fullName>
    </submittedName>
</protein>
<dbReference type="PATRIC" id="fig|1229908.8.peg.1353"/>
<dbReference type="EMBL" id="CP003842">
    <property type="protein sequence ID" value="AFS81119.1"/>
    <property type="molecule type" value="Genomic_DNA"/>
</dbReference>
<dbReference type="GeneID" id="13725271"/>
<keyword evidence="2" id="KW-1185">Reference proteome</keyword>
<dbReference type="RefSeq" id="WP_014963503.1">
    <property type="nucleotide sequence ID" value="NC_018655.1"/>
</dbReference>
<sequence length="221" mass="24615">MKYLVILLIIASFTSISYAVPQLDPSHAFDYSDIVLVGKVISVEILSEPEVTKTENTSTERLGVVMYEIEAEKYFKTSSYNQTVTVTGLFTREPHGMSYATQPYLQDQVVLLYLQKNTHGYADTDLIIRLGDSQVVKEIICKEGKGVQRDICSVNGRNLSVLKNMNLNESDKFVDNDICGKGTVLVDGICQAIKTDKVGSDAPFFGIFAYLDNLISWIFGK</sequence>
<proteinExistence type="predicted"/>
<evidence type="ECO:0000313" key="2">
    <source>
        <dbReference type="Proteomes" id="UP000006101"/>
    </source>
</evidence>
<gene>
    <name evidence="1" type="ORF">NKOR_06190</name>
</gene>
<dbReference type="Gene3D" id="2.40.50.120">
    <property type="match status" value="1"/>
</dbReference>
<dbReference type="STRING" id="1229908.NKOR_06190"/>